<gene>
    <name evidence="7" type="primary">ftsL</name>
    <name evidence="9" type="ORF">EAV92_03945</name>
</gene>
<comment type="similarity">
    <text evidence="7">Belongs to the FtsL family.</text>
</comment>
<dbReference type="GO" id="GO:0043093">
    <property type="term" value="P:FtsZ-dependent cytokinesis"/>
    <property type="evidence" value="ECO:0007669"/>
    <property type="project" value="UniProtKB-UniRule"/>
</dbReference>
<evidence type="ECO:0000256" key="2">
    <source>
        <dbReference type="ARBA" id="ARBA00022618"/>
    </source>
</evidence>
<sequence length="132" mass="15269">MAYYGNLALRPERKPQETPQPARQRETVVRRRQIPIGEKLLYMFTVAVCAVVAGIIIYRYAEIYQINRQIQDMNRTYQQTTSQTKELQREVEKLSDPDYLTKKAIEMGMVQIDPSRSIKVGDDAVAMNTAKK</sequence>
<dbReference type="AlphaFoldDB" id="A0A3G3JVB4"/>
<feature type="region of interest" description="Disordered" evidence="8">
    <location>
        <begin position="1"/>
        <end position="26"/>
    </location>
</feature>
<dbReference type="InterPro" id="IPR011922">
    <property type="entry name" value="Cell_div_FtsL"/>
</dbReference>
<dbReference type="GO" id="GO:0032153">
    <property type="term" value="C:cell division site"/>
    <property type="evidence" value="ECO:0007669"/>
    <property type="project" value="UniProtKB-UniRule"/>
</dbReference>
<comment type="function">
    <text evidence="7">Essential cell division protein.</text>
</comment>
<keyword evidence="5 7" id="KW-0472">Membrane</keyword>
<evidence type="ECO:0000256" key="1">
    <source>
        <dbReference type="ARBA" id="ARBA00022475"/>
    </source>
</evidence>
<evidence type="ECO:0000313" key="9">
    <source>
        <dbReference type="EMBL" id="AYQ71797.1"/>
    </source>
</evidence>
<keyword evidence="4 7" id="KW-1133">Transmembrane helix</keyword>
<dbReference type="RefSeq" id="WP_123039859.1">
    <property type="nucleotide sequence ID" value="NZ_CP033433.1"/>
</dbReference>
<organism evidence="9 10">
    <name type="scientific">Cohnella candidum</name>
    <dbReference type="NCBI Taxonomy" id="2674991"/>
    <lineage>
        <taxon>Bacteria</taxon>
        <taxon>Bacillati</taxon>
        <taxon>Bacillota</taxon>
        <taxon>Bacilli</taxon>
        <taxon>Bacillales</taxon>
        <taxon>Paenibacillaceae</taxon>
        <taxon>Cohnella</taxon>
    </lineage>
</organism>
<protein>
    <recommendedName>
        <fullName evidence="7">Cell division protein FtsL</fullName>
    </recommendedName>
</protein>
<keyword evidence="1 7" id="KW-1003">Cell membrane</keyword>
<evidence type="ECO:0000256" key="3">
    <source>
        <dbReference type="ARBA" id="ARBA00022692"/>
    </source>
</evidence>
<dbReference type="KEGG" id="coh:EAV92_03945"/>
<keyword evidence="10" id="KW-1185">Reference proteome</keyword>
<dbReference type="GO" id="GO:0005886">
    <property type="term" value="C:plasma membrane"/>
    <property type="evidence" value="ECO:0007669"/>
    <property type="project" value="UniProtKB-SubCell"/>
</dbReference>
<keyword evidence="2 7" id="KW-0132">Cell division</keyword>
<evidence type="ECO:0000256" key="6">
    <source>
        <dbReference type="ARBA" id="ARBA00023306"/>
    </source>
</evidence>
<name>A0A3G3JVB4_9BACL</name>
<keyword evidence="6 7" id="KW-0131">Cell cycle</keyword>
<evidence type="ECO:0000256" key="5">
    <source>
        <dbReference type="ARBA" id="ARBA00023136"/>
    </source>
</evidence>
<dbReference type="InterPro" id="IPR007060">
    <property type="entry name" value="FtsL/DivIC"/>
</dbReference>
<evidence type="ECO:0000313" key="10">
    <source>
        <dbReference type="Proteomes" id="UP000269097"/>
    </source>
</evidence>
<keyword evidence="3 7" id="KW-0812">Transmembrane</keyword>
<evidence type="ECO:0000256" key="4">
    <source>
        <dbReference type="ARBA" id="ARBA00022989"/>
    </source>
</evidence>
<evidence type="ECO:0000256" key="7">
    <source>
        <dbReference type="HAMAP-Rule" id="MF_00910"/>
    </source>
</evidence>
<dbReference type="Proteomes" id="UP000269097">
    <property type="component" value="Chromosome"/>
</dbReference>
<dbReference type="EMBL" id="CP033433">
    <property type="protein sequence ID" value="AYQ71797.1"/>
    <property type="molecule type" value="Genomic_DNA"/>
</dbReference>
<feature type="transmembrane region" description="Helical" evidence="7">
    <location>
        <begin position="40"/>
        <end position="61"/>
    </location>
</feature>
<proteinExistence type="inferred from homology"/>
<evidence type="ECO:0000256" key="8">
    <source>
        <dbReference type="SAM" id="MobiDB-lite"/>
    </source>
</evidence>
<comment type="subcellular location">
    <subcellularLocation>
        <location evidence="7">Cell membrane</location>
        <topology evidence="7">Single-pass type II membrane protein</topology>
    </subcellularLocation>
    <text evidence="7">Localizes to the division septum where it forms a ring structure.</text>
</comment>
<accession>A0A3G3JVB4</accession>
<dbReference type="HAMAP" id="MF_00910">
    <property type="entry name" value="FtsL"/>
    <property type="match status" value="1"/>
</dbReference>
<reference evidence="9 10" key="1">
    <citation type="submission" date="2018-10" db="EMBL/GenBank/DDBJ databases">
        <title>Genome Sequence of Cohnella sp.</title>
        <authorList>
            <person name="Srinivasan S."/>
            <person name="Kim M.K."/>
        </authorList>
    </citation>
    <scope>NUCLEOTIDE SEQUENCE [LARGE SCALE GENOMIC DNA]</scope>
    <source>
        <strain evidence="9 10">18JY8-7</strain>
    </source>
</reference>
<dbReference type="Pfam" id="PF04977">
    <property type="entry name" value="DivIC"/>
    <property type="match status" value="1"/>
</dbReference>